<dbReference type="InterPro" id="IPR000690">
    <property type="entry name" value="Matrin/U1-C_Znf_C2H2"/>
</dbReference>
<evidence type="ECO:0000256" key="6">
    <source>
        <dbReference type="SAM" id="Phobius"/>
    </source>
</evidence>
<evidence type="ECO:0000256" key="2">
    <source>
        <dbReference type="ARBA" id="ARBA00022723"/>
    </source>
</evidence>
<keyword evidence="6" id="KW-1133">Transmembrane helix</keyword>
<dbReference type="InterPro" id="IPR036236">
    <property type="entry name" value="Znf_C2H2_sf"/>
</dbReference>
<reference evidence="8" key="1">
    <citation type="journal article" date="2013" name="BMC Genomics">
        <title>Unscrambling butterfly oogenesis.</title>
        <authorList>
            <person name="Carter J.M."/>
            <person name="Baker S.C."/>
            <person name="Pink R."/>
            <person name="Carter D.R."/>
            <person name="Collins A."/>
            <person name="Tomlin J."/>
            <person name="Gibbs M."/>
            <person name="Breuker C.J."/>
        </authorList>
    </citation>
    <scope>NUCLEOTIDE SEQUENCE</scope>
    <source>
        <tissue evidence="8">Ovary</tissue>
    </source>
</reference>
<keyword evidence="6" id="KW-0812">Transmembrane</keyword>
<evidence type="ECO:0000259" key="7">
    <source>
        <dbReference type="PROSITE" id="PS50171"/>
    </source>
</evidence>
<keyword evidence="4" id="KW-0862">Zinc</keyword>
<keyword evidence="3" id="KW-0863">Zinc-finger</keyword>
<keyword evidence="5" id="KW-0539">Nucleus</keyword>
<dbReference type="EMBL" id="GAIX01012012">
    <property type="protein sequence ID" value="JAA80548.1"/>
    <property type="molecule type" value="Transcribed_RNA"/>
</dbReference>
<evidence type="ECO:0000256" key="1">
    <source>
        <dbReference type="ARBA" id="ARBA00004123"/>
    </source>
</evidence>
<dbReference type="SUPFAM" id="SSF57667">
    <property type="entry name" value="beta-beta-alpha zinc fingers"/>
    <property type="match status" value="2"/>
</dbReference>
<feature type="transmembrane region" description="Helical" evidence="6">
    <location>
        <begin position="160"/>
        <end position="178"/>
    </location>
</feature>
<dbReference type="GO" id="GO:0005634">
    <property type="term" value="C:nucleus"/>
    <property type="evidence" value="ECO:0007669"/>
    <property type="project" value="UniProtKB-SubCell"/>
</dbReference>
<dbReference type="InterPro" id="IPR003604">
    <property type="entry name" value="Matrin/U1-like-C_Znf_C2H2"/>
</dbReference>
<keyword evidence="2" id="KW-0479">Metal-binding</keyword>
<feature type="domain" description="Matrin-type" evidence="7">
    <location>
        <begin position="3"/>
        <end position="34"/>
    </location>
</feature>
<proteinExistence type="predicted"/>
<organism evidence="8">
    <name type="scientific">Pararge aegeria</name>
    <name type="common">speckled wood butterfly</name>
    <dbReference type="NCBI Taxonomy" id="116150"/>
    <lineage>
        <taxon>Eukaryota</taxon>
        <taxon>Metazoa</taxon>
        <taxon>Ecdysozoa</taxon>
        <taxon>Arthropoda</taxon>
        <taxon>Hexapoda</taxon>
        <taxon>Insecta</taxon>
        <taxon>Pterygota</taxon>
        <taxon>Neoptera</taxon>
        <taxon>Endopterygota</taxon>
        <taxon>Lepidoptera</taxon>
        <taxon>Glossata</taxon>
        <taxon>Ditrysia</taxon>
        <taxon>Papilionoidea</taxon>
        <taxon>Nymphalidae</taxon>
        <taxon>Satyrinae</taxon>
        <taxon>Satyrini</taxon>
        <taxon>Parargina</taxon>
        <taxon>Pararge</taxon>
    </lineage>
</organism>
<dbReference type="GO" id="GO:0008270">
    <property type="term" value="F:zinc ion binding"/>
    <property type="evidence" value="ECO:0007669"/>
    <property type="project" value="UniProtKB-KW"/>
</dbReference>
<evidence type="ECO:0000256" key="5">
    <source>
        <dbReference type="ARBA" id="ARBA00023242"/>
    </source>
</evidence>
<evidence type="ECO:0000313" key="8">
    <source>
        <dbReference type="EMBL" id="JAA80548.1"/>
    </source>
</evidence>
<name>S4NXU7_9NEOP</name>
<sequence>MYFYCDICDVIVPNYIISIQQHLNGRRHGINLKSAGGDYNGDNVEDIRYKISHYYCDMCDVDIPNNENCIQQHVNGRRHNENLRHTRVGDKINLYYCNICNVNVPNSEYCIQEHIRGRRHCEKLILCYSYDDMIESSYDYDSDIYINREPREYRKSKIPIILYAVTGLALLFTFRYVISRLRT</sequence>
<dbReference type="Gene3D" id="3.30.160.60">
    <property type="entry name" value="Classic Zinc Finger"/>
    <property type="match status" value="3"/>
</dbReference>
<comment type="subcellular location">
    <subcellularLocation>
        <location evidence="1">Nucleus</location>
    </subcellularLocation>
</comment>
<evidence type="ECO:0000256" key="3">
    <source>
        <dbReference type="ARBA" id="ARBA00022771"/>
    </source>
</evidence>
<evidence type="ECO:0000256" key="4">
    <source>
        <dbReference type="ARBA" id="ARBA00022833"/>
    </source>
</evidence>
<keyword evidence="6" id="KW-0472">Membrane</keyword>
<accession>S4NXU7</accession>
<reference evidence="8" key="2">
    <citation type="submission" date="2013-05" db="EMBL/GenBank/DDBJ databases">
        <authorList>
            <person name="Carter J.-M."/>
            <person name="Baker S.C."/>
            <person name="Pink R."/>
            <person name="Carter D.R.F."/>
            <person name="Collins A."/>
            <person name="Tomlin J."/>
            <person name="Gibbs M."/>
            <person name="Breuker C.J."/>
        </authorList>
    </citation>
    <scope>NUCLEOTIDE SEQUENCE</scope>
    <source>
        <tissue evidence="8">Ovary</tissue>
    </source>
</reference>
<dbReference type="GO" id="GO:0003676">
    <property type="term" value="F:nucleic acid binding"/>
    <property type="evidence" value="ECO:0007669"/>
    <property type="project" value="InterPro"/>
</dbReference>
<dbReference type="SMART" id="SM00451">
    <property type="entry name" value="ZnF_U1"/>
    <property type="match status" value="3"/>
</dbReference>
<dbReference type="PROSITE" id="PS50171">
    <property type="entry name" value="ZF_MATRIN"/>
    <property type="match status" value="2"/>
</dbReference>
<feature type="domain" description="Matrin-type" evidence="7">
    <location>
        <begin position="54"/>
        <end position="85"/>
    </location>
</feature>
<protein>
    <submittedName>
        <fullName evidence="8">Zinc finger protein 346</fullName>
    </submittedName>
</protein>
<dbReference type="AlphaFoldDB" id="S4NXU7"/>